<dbReference type="PANTHER" id="PTHR30545">
    <property type="entry name" value="SUGAR FERMENTATION STIMULATION PROTEIN A"/>
    <property type="match status" value="1"/>
</dbReference>
<dbReference type="FunFam" id="2.40.50.580:FF:000002">
    <property type="entry name" value="Sugar fermentation stimulation protein homolog"/>
    <property type="match status" value="1"/>
</dbReference>
<dbReference type="InterPro" id="IPR040452">
    <property type="entry name" value="SfsA_C"/>
</dbReference>
<proteinExistence type="inferred from homology"/>
<dbReference type="InterPro" id="IPR005224">
    <property type="entry name" value="SfsA"/>
</dbReference>
<feature type="domain" description="Sugar fermentation stimulation protein C-terminal" evidence="2">
    <location>
        <begin position="84"/>
        <end position="215"/>
    </location>
</feature>
<gene>
    <name evidence="1" type="primary">sfsA</name>
    <name evidence="4" type="ORF">SAMN02746091_00877</name>
</gene>
<dbReference type="CDD" id="cd22359">
    <property type="entry name" value="SfsA-like_bacterial"/>
    <property type="match status" value="1"/>
</dbReference>
<dbReference type="GO" id="GO:0003677">
    <property type="term" value="F:DNA binding"/>
    <property type="evidence" value="ECO:0007669"/>
    <property type="project" value="InterPro"/>
</dbReference>
<dbReference type="PANTHER" id="PTHR30545:SF2">
    <property type="entry name" value="SUGAR FERMENTATION STIMULATION PROTEIN A"/>
    <property type="match status" value="1"/>
</dbReference>
<dbReference type="Gene3D" id="2.40.50.580">
    <property type="match status" value="1"/>
</dbReference>
<dbReference type="AlphaFoldDB" id="A0A1M4VDE1"/>
<evidence type="ECO:0000259" key="3">
    <source>
        <dbReference type="Pfam" id="PF17746"/>
    </source>
</evidence>
<feature type="domain" description="SfsA N-terminal OB" evidence="3">
    <location>
        <begin position="15"/>
        <end position="80"/>
    </location>
</feature>
<dbReference type="Pfam" id="PF17746">
    <property type="entry name" value="SfsA_N"/>
    <property type="match status" value="1"/>
</dbReference>
<keyword evidence="5" id="KW-1185">Reference proteome</keyword>
<evidence type="ECO:0000313" key="4">
    <source>
        <dbReference type="EMBL" id="SHE67024.1"/>
    </source>
</evidence>
<dbReference type="HAMAP" id="MF_00095">
    <property type="entry name" value="SfsA"/>
    <property type="match status" value="1"/>
</dbReference>
<dbReference type="Proteomes" id="UP000184423">
    <property type="component" value="Unassembled WGS sequence"/>
</dbReference>
<evidence type="ECO:0000259" key="2">
    <source>
        <dbReference type="Pfam" id="PF03749"/>
    </source>
</evidence>
<reference evidence="5" key="1">
    <citation type="submission" date="2016-11" db="EMBL/GenBank/DDBJ databases">
        <authorList>
            <person name="Varghese N."/>
            <person name="Submissions S."/>
        </authorList>
    </citation>
    <scope>NUCLEOTIDE SEQUENCE [LARGE SCALE GENOMIC DNA]</scope>
    <source>
        <strain evidence="5">DSM 10124</strain>
    </source>
</reference>
<sequence length="235" mass="27318">MGYKIAGNKKEAIFIKRLNRFEAIVEVDGKEELVHVPNTGRLKELLIPETKVYLLDSNNMKRKTRYSLMFVNKNDKLICINSSLANRVLEEAIIKGDVYLGDGELKREVTYGNSKFDFYIKGEKHTFIEVKCATYELDGIARFPDAPTDRGSRHVEELINLKKLGYESKVIFIAFMDYAKYFTPYKEMDDKFYKTLLKAKENGVDIKCFRCYITLDEIGILNEIPVKLDIDNHYH</sequence>
<dbReference type="InterPro" id="IPR041465">
    <property type="entry name" value="SfsA_N"/>
</dbReference>
<organism evidence="4 5">
    <name type="scientific">Caloramator proteoclasticus DSM 10124</name>
    <dbReference type="NCBI Taxonomy" id="1121262"/>
    <lineage>
        <taxon>Bacteria</taxon>
        <taxon>Bacillati</taxon>
        <taxon>Bacillota</taxon>
        <taxon>Clostridia</taxon>
        <taxon>Eubacteriales</taxon>
        <taxon>Clostridiaceae</taxon>
        <taxon>Caloramator</taxon>
    </lineage>
</organism>
<evidence type="ECO:0000313" key="5">
    <source>
        <dbReference type="Proteomes" id="UP000184423"/>
    </source>
</evidence>
<dbReference type="RefSeq" id="WP_027308313.1">
    <property type="nucleotide sequence ID" value="NZ_FQVG01000011.1"/>
</dbReference>
<accession>A0A1M4VDE1</accession>
<evidence type="ECO:0000256" key="1">
    <source>
        <dbReference type="HAMAP-Rule" id="MF_00095"/>
    </source>
</evidence>
<dbReference type="EMBL" id="FQVG01000011">
    <property type="protein sequence ID" value="SHE67024.1"/>
    <property type="molecule type" value="Genomic_DNA"/>
</dbReference>
<dbReference type="Gene3D" id="3.40.1350.60">
    <property type="match status" value="1"/>
</dbReference>
<name>A0A1M4VDE1_9CLOT</name>
<protein>
    <recommendedName>
        <fullName evidence="1">Sugar fermentation stimulation protein homolog</fullName>
    </recommendedName>
</protein>
<dbReference type="Pfam" id="PF03749">
    <property type="entry name" value="SfsA"/>
    <property type="match status" value="1"/>
</dbReference>
<comment type="similarity">
    <text evidence="1">Belongs to the SfsA family.</text>
</comment>
<dbReference type="NCBIfam" id="TIGR00230">
    <property type="entry name" value="sfsA"/>
    <property type="match status" value="1"/>
</dbReference>